<dbReference type="EMBL" id="BJNG01000003">
    <property type="protein sequence ID" value="GEC18190.1"/>
    <property type="molecule type" value="Genomic_DNA"/>
</dbReference>
<comment type="caution">
    <text evidence="2">The sequence shown here is derived from an EMBL/GenBank/DDBJ whole genome shotgun (WGS) entry which is preliminary data.</text>
</comment>
<keyword evidence="3" id="KW-1185">Reference proteome</keyword>
<evidence type="ECO:0008006" key="4">
    <source>
        <dbReference type="Google" id="ProtNLM"/>
    </source>
</evidence>
<organism evidence="2 3">
    <name type="scientific">Pseudonocardia hydrocarbonoxydans</name>
    <dbReference type="NCBI Taxonomy" id="76726"/>
    <lineage>
        <taxon>Bacteria</taxon>
        <taxon>Bacillati</taxon>
        <taxon>Actinomycetota</taxon>
        <taxon>Actinomycetes</taxon>
        <taxon>Pseudonocardiales</taxon>
        <taxon>Pseudonocardiaceae</taxon>
        <taxon>Pseudonocardia</taxon>
    </lineage>
</organism>
<keyword evidence="1" id="KW-0472">Membrane</keyword>
<reference evidence="2 3" key="1">
    <citation type="submission" date="2019-06" db="EMBL/GenBank/DDBJ databases">
        <title>Whole genome shotgun sequence of Pseudonocardia hydrocarbonoxydans NBRC 14498.</title>
        <authorList>
            <person name="Hosoyama A."/>
            <person name="Uohara A."/>
            <person name="Ohji S."/>
            <person name="Ichikawa N."/>
        </authorList>
    </citation>
    <scope>NUCLEOTIDE SEQUENCE [LARGE SCALE GENOMIC DNA]</scope>
    <source>
        <strain evidence="2 3">NBRC 14498</strain>
    </source>
</reference>
<name>A0A4Y3WJJ8_9PSEU</name>
<evidence type="ECO:0000256" key="1">
    <source>
        <dbReference type="SAM" id="Phobius"/>
    </source>
</evidence>
<dbReference type="Proteomes" id="UP000320338">
    <property type="component" value="Unassembled WGS sequence"/>
</dbReference>
<protein>
    <recommendedName>
        <fullName evidence="4">DUF4126 domain-containing protein</fullName>
    </recommendedName>
</protein>
<keyword evidence="1" id="KW-1133">Transmembrane helix</keyword>
<keyword evidence="1" id="KW-0812">Transmembrane</keyword>
<evidence type="ECO:0000313" key="3">
    <source>
        <dbReference type="Proteomes" id="UP000320338"/>
    </source>
</evidence>
<sequence>MTPSPWSGLLRGVAAGAAGTTALNAVTTLDVAVRGRPTSDAPEQVVAALADRAGVEVTERRLAALAPLAGAATGVGVGAAAGALRAAGLRLPTAVGGPLLGLAAMVASDGPIALLGVSDPRRWTAQDWVTDAVPHLVYGMTTHAALVAALPDPGPPPRAATLLRAAALGAASGSRSTAGAAAVAFTSSRADRGVAGRAGGRGAGVLAGVLSAGEAVADKLPSTPSRTAPPGLLPRAALGAGSAAAVARRDGDDATLAGVVGLGAALGAAVLGVRTRAAAARRFGSDLPGAVAEDVLAALLGWLGARRR</sequence>
<proteinExistence type="predicted"/>
<accession>A0A4Y3WJJ8</accession>
<gene>
    <name evidence="2" type="ORF">PHY01_04730</name>
</gene>
<dbReference type="AlphaFoldDB" id="A0A4Y3WJJ8"/>
<dbReference type="RefSeq" id="WP_174824075.1">
    <property type="nucleotide sequence ID" value="NZ_BJNG01000003.1"/>
</dbReference>
<evidence type="ECO:0000313" key="2">
    <source>
        <dbReference type="EMBL" id="GEC18190.1"/>
    </source>
</evidence>
<feature type="transmembrane region" description="Helical" evidence="1">
    <location>
        <begin position="254"/>
        <end position="273"/>
    </location>
</feature>